<comment type="caution">
    <text evidence="10">The sequence shown here is derived from an EMBL/GenBank/DDBJ whole genome shotgun (WGS) entry which is preliminary data.</text>
</comment>
<dbReference type="InterPro" id="IPR009038">
    <property type="entry name" value="GOLD_dom"/>
</dbReference>
<evidence type="ECO:0000259" key="9">
    <source>
        <dbReference type="PROSITE" id="PS50866"/>
    </source>
</evidence>
<dbReference type="Proteomes" id="UP001152561">
    <property type="component" value="Unassembled WGS sequence"/>
</dbReference>
<evidence type="ECO:0000256" key="6">
    <source>
        <dbReference type="ARBA" id="ARBA00023136"/>
    </source>
</evidence>
<feature type="domain" description="GOLD" evidence="9">
    <location>
        <begin position="34"/>
        <end position="151"/>
    </location>
</feature>
<comment type="subcellular location">
    <subcellularLocation>
        <location evidence="1 7">Membrane</location>
        <topology evidence="1 7">Single-pass type I membrane protein</topology>
    </subcellularLocation>
</comment>
<dbReference type="OrthoDB" id="1929172at2759"/>
<proteinExistence type="inferred from homology"/>
<evidence type="ECO:0000256" key="2">
    <source>
        <dbReference type="ARBA" id="ARBA00007104"/>
    </source>
</evidence>
<keyword evidence="4 8" id="KW-0732">Signal</keyword>
<sequence length="249" mass="28489">MMIWRNNALFILLILSLLVTQIKCLRFELESGHTKCVAEEIKGHSMTVGKYHIINPNDGQPLPDTHKVTVRVTSGHGNDHAHHYAENVHEGHFSFETAEAADYHTCFTAADHKPLVKLTVDFEWKTGVAAKDWTNVAKKASVEAMEIDLKHMLEIVQGVHDEMFYLREREEEMQEMNRDTSYKFAWMTGLSILRHEDLIKQYKKSPEAADAFTNFMVNNEMMSSAKPPPAKRSRQRNGGFVAKVVEYVV</sequence>
<feature type="signal peptide" evidence="8">
    <location>
        <begin position="1"/>
        <end position="24"/>
    </location>
</feature>
<evidence type="ECO:0000313" key="10">
    <source>
        <dbReference type="EMBL" id="KAJ8574319.1"/>
    </source>
</evidence>
<dbReference type="PROSITE" id="PS50866">
    <property type="entry name" value="GOLD"/>
    <property type="match status" value="1"/>
</dbReference>
<keyword evidence="11" id="KW-1185">Reference proteome</keyword>
<accession>A0A9Q1N247</accession>
<dbReference type="PANTHER" id="PTHR22811">
    <property type="entry name" value="TRANSMEMBRANE EMP24 DOMAIN-CONTAINING PROTEIN"/>
    <property type="match status" value="1"/>
</dbReference>
<evidence type="ECO:0000256" key="1">
    <source>
        <dbReference type="ARBA" id="ARBA00004479"/>
    </source>
</evidence>
<keyword evidence="5" id="KW-1133">Transmembrane helix</keyword>
<dbReference type="Pfam" id="PF01105">
    <property type="entry name" value="EMP24_GP25L"/>
    <property type="match status" value="1"/>
</dbReference>
<dbReference type="GO" id="GO:0016020">
    <property type="term" value="C:membrane"/>
    <property type="evidence" value="ECO:0007669"/>
    <property type="project" value="UniProtKB-SubCell"/>
</dbReference>
<evidence type="ECO:0000313" key="11">
    <source>
        <dbReference type="Proteomes" id="UP001152561"/>
    </source>
</evidence>
<reference evidence="11" key="1">
    <citation type="journal article" date="2023" name="Proc. Natl. Acad. Sci. U.S.A.">
        <title>Genomic and structural basis for evolution of tropane alkaloid biosynthesis.</title>
        <authorList>
            <person name="Wanga Y.-J."/>
            <person name="Taina T."/>
            <person name="Yua J.-Y."/>
            <person name="Lia J."/>
            <person name="Xua B."/>
            <person name="Chenc J."/>
            <person name="D'Auriad J.C."/>
            <person name="Huanga J.-P."/>
            <person name="Huanga S.-X."/>
        </authorList>
    </citation>
    <scope>NUCLEOTIDE SEQUENCE [LARGE SCALE GENOMIC DNA]</scope>
    <source>
        <strain evidence="11">cv. KIB-2019</strain>
    </source>
</reference>
<evidence type="ECO:0000256" key="4">
    <source>
        <dbReference type="ARBA" id="ARBA00022729"/>
    </source>
</evidence>
<dbReference type="EMBL" id="JAJAGQ010000001">
    <property type="protein sequence ID" value="KAJ8574319.1"/>
    <property type="molecule type" value="Genomic_DNA"/>
</dbReference>
<evidence type="ECO:0000256" key="7">
    <source>
        <dbReference type="RuleBase" id="RU003827"/>
    </source>
</evidence>
<protein>
    <recommendedName>
        <fullName evidence="9">GOLD domain-containing protein</fullName>
    </recommendedName>
</protein>
<gene>
    <name evidence="10" type="ORF">K7X08_026124</name>
</gene>
<keyword evidence="6" id="KW-0472">Membrane</keyword>
<comment type="similarity">
    <text evidence="2 7">Belongs to the EMP24/GP25L family.</text>
</comment>
<name>A0A9Q1N247_9SOLA</name>
<dbReference type="AlphaFoldDB" id="A0A9Q1N247"/>
<feature type="chain" id="PRO_5040207316" description="GOLD domain-containing protein" evidence="8">
    <location>
        <begin position="25"/>
        <end position="249"/>
    </location>
</feature>
<evidence type="ECO:0000256" key="5">
    <source>
        <dbReference type="ARBA" id="ARBA00022989"/>
    </source>
</evidence>
<keyword evidence="3 7" id="KW-0812">Transmembrane</keyword>
<dbReference type="SMART" id="SM01190">
    <property type="entry name" value="EMP24_GP25L"/>
    <property type="match status" value="1"/>
</dbReference>
<evidence type="ECO:0000256" key="3">
    <source>
        <dbReference type="ARBA" id="ARBA00022692"/>
    </source>
</evidence>
<evidence type="ECO:0000256" key="8">
    <source>
        <dbReference type="SAM" id="SignalP"/>
    </source>
</evidence>
<dbReference type="InterPro" id="IPR015720">
    <property type="entry name" value="Emp24-like"/>
</dbReference>
<organism evidence="10 11">
    <name type="scientific">Anisodus acutangulus</name>
    <dbReference type="NCBI Taxonomy" id="402998"/>
    <lineage>
        <taxon>Eukaryota</taxon>
        <taxon>Viridiplantae</taxon>
        <taxon>Streptophyta</taxon>
        <taxon>Embryophyta</taxon>
        <taxon>Tracheophyta</taxon>
        <taxon>Spermatophyta</taxon>
        <taxon>Magnoliopsida</taxon>
        <taxon>eudicotyledons</taxon>
        <taxon>Gunneridae</taxon>
        <taxon>Pentapetalae</taxon>
        <taxon>asterids</taxon>
        <taxon>lamiids</taxon>
        <taxon>Solanales</taxon>
        <taxon>Solanaceae</taxon>
        <taxon>Solanoideae</taxon>
        <taxon>Hyoscyameae</taxon>
        <taxon>Anisodus</taxon>
    </lineage>
</organism>